<evidence type="ECO:0000259" key="1">
    <source>
        <dbReference type="Pfam" id="PF13401"/>
    </source>
</evidence>
<proteinExistence type="predicted"/>
<evidence type="ECO:0000313" key="2">
    <source>
        <dbReference type="EMBL" id="CEO87967.1"/>
    </source>
</evidence>
<dbReference type="GO" id="GO:0016887">
    <property type="term" value="F:ATP hydrolysis activity"/>
    <property type="evidence" value="ECO:0007669"/>
    <property type="project" value="InterPro"/>
</dbReference>
<dbReference type="Pfam" id="PF13401">
    <property type="entry name" value="AAA_22"/>
    <property type="match status" value="1"/>
</dbReference>
<organism evidence="2 3">
    <name type="scientific">Syntrophaceticus schinkii</name>
    <dbReference type="NCBI Taxonomy" id="499207"/>
    <lineage>
        <taxon>Bacteria</taxon>
        <taxon>Bacillati</taxon>
        <taxon>Bacillota</taxon>
        <taxon>Clostridia</taxon>
        <taxon>Thermoanaerobacterales</taxon>
        <taxon>Thermoanaerobacterales Family III. Incertae Sedis</taxon>
        <taxon>Syntrophaceticus</taxon>
    </lineage>
</organism>
<accession>A0A0B7MJX8</accession>
<gene>
    <name evidence="2" type="ORF">SSCH_1370017</name>
</gene>
<dbReference type="OrthoDB" id="9815896at2"/>
<name>A0A0B7MJX8_9FIRM</name>
<evidence type="ECO:0000313" key="3">
    <source>
        <dbReference type="Proteomes" id="UP000046155"/>
    </source>
</evidence>
<feature type="domain" description="ORC1/DEAH AAA+ ATPase" evidence="1">
    <location>
        <begin position="41"/>
        <end position="113"/>
    </location>
</feature>
<dbReference type="EMBL" id="CDRZ01000043">
    <property type="protein sequence ID" value="CEO87967.1"/>
    <property type="molecule type" value="Genomic_DNA"/>
</dbReference>
<dbReference type="Proteomes" id="UP000046155">
    <property type="component" value="Unassembled WGS sequence"/>
</dbReference>
<sequence>MYNHFYGLTFNPFDKSAPIKTAFLSKDYTEMQNRLSFLKGTRGIGLFTASPGMGKTYALRCFAETLNPNLSRMIYTCLVTGFYRQMCVQLGLEPVGRKTDMFRLIQERVRSLLKIYYLNNNLLAVFPPVINGKPIASSM</sequence>
<dbReference type="InterPro" id="IPR049945">
    <property type="entry name" value="AAA_22"/>
</dbReference>
<dbReference type="RefSeq" id="WP_052835246.1">
    <property type="nucleotide sequence ID" value="NZ_CDRZ01000043.1"/>
</dbReference>
<dbReference type="AlphaFoldDB" id="A0A0B7MJX8"/>
<reference evidence="3" key="1">
    <citation type="submission" date="2015-01" db="EMBL/GenBank/DDBJ databases">
        <authorList>
            <person name="Manzoor Shahid"/>
            <person name="Zubair Saima"/>
        </authorList>
    </citation>
    <scope>NUCLEOTIDE SEQUENCE [LARGE SCALE GENOMIC DNA]</scope>
    <source>
        <strain evidence="3">Sp3</strain>
    </source>
</reference>
<protein>
    <submittedName>
        <fullName evidence="2">General secretion pathway domain protein</fullName>
    </submittedName>
</protein>
<keyword evidence="3" id="KW-1185">Reference proteome</keyword>